<accession>A0A3G7U9B5</accession>
<name>A0A3G7U9B5_9PSED</name>
<organism evidence="1 2">
    <name type="scientific">Pseudomonas synxantha</name>
    <dbReference type="NCBI Taxonomy" id="47883"/>
    <lineage>
        <taxon>Bacteria</taxon>
        <taxon>Pseudomonadati</taxon>
        <taxon>Pseudomonadota</taxon>
        <taxon>Gammaproteobacteria</taxon>
        <taxon>Pseudomonadales</taxon>
        <taxon>Pseudomonadaceae</taxon>
        <taxon>Pseudomonas</taxon>
    </lineage>
</organism>
<proteinExistence type="predicted"/>
<evidence type="ECO:0000313" key="1">
    <source>
        <dbReference type="EMBL" id="AZE55212.1"/>
    </source>
</evidence>
<reference evidence="1 2" key="1">
    <citation type="submission" date="2018-03" db="EMBL/GenBank/DDBJ databases">
        <title>Diversity of phytobeneficial traits revealed by whole-genome analysis of worldwide-isolated phenazine-producing Pseudomonas spp.</title>
        <authorList>
            <person name="Biessy A."/>
            <person name="Novinscak A."/>
            <person name="Blom J."/>
            <person name="Leger G."/>
            <person name="Thomashow L.S."/>
            <person name="Cazorla F.M."/>
            <person name="Josic D."/>
            <person name="Filion M."/>
        </authorList>
    </citation>
    <scope>NUCLEOTIDE SEQUENCE [LARGE SCALE GENOMIC DNA]</scope>
    <source>
        <strain evidence="1 2">30B</strain>
    </source>
</reference>
<dbReference type="AlphaFoldDB" id="A0A3G7U9B5"/>
<gene>
    <name evidence="1" type="ORF">C4K03_3057</name>
</gene>
<sequence>MLEINRILGLKIVAKLSDMRPQASNLSLFLVPAIISTH</sequence>
<evidence type="ECO:0000313" key="2">
    <source>
        <dbReference type="Proteomes" id="UP000268696"/>
    </source>
</evidence>
<dbReference type="EMBL" id="CP027754">
    <property type="protein sequence ID" value="AZE55212.1"/>
    <property type="molecule type" value="Genomic_DNA"/>
</dbReference>
<protein>
    <submittedName>
        <fullName evidence="1">Uncharacterized protein</fullName>
    </submittedName>
</protein>
<dbReference type="Proteomes" id="UP000268696">
    <property type="component" value="Chromosome"/>
</dbReference>